<dbReference type="EMBL" id="SRPS01000044">
    <property type="protein sequence ID" value="KAG5972550.1"/>
    <property type="molecule type" value="Genomic_DNA"/>
</dbReference>
<accession>A0A9P7MWB6</accession>
<dbReference type="EMBL" id="SRPR01000030">
    <property type="protein sequence ID" value="KAG5965476.1"/>
    <property type="molecule type" value="Genomic_DNA"/>
</dbReference>
<evidence type="ECO:0000313" key="4">
    <source>
        <dbReference type="Proteomes" id="UP000784919"/>
    </source>
</evidence>
<dbReference type="InterPro" id="IPR054208">
    <property type="entry name" value="DUF6914"/>
</dbReference>
<dbReference type="Proteomes" id="UP000742024">
    <property type="component" value="Unassembled WGS sequence"/>
</dbReference>
<protein>
    <submittedName>
        <fullName evidence="2">Uncharacterized protein</fullName>
    </submittedName>
</protein>
<dbReference type="OrthoDB" id="2679825at2759"/>
<name>A0A9P7MWB6_9HYPO</name>
<organism evidence="2 4">
    <name type="scientific">Claviceps arundinis</name>
    <dbReference type="NCBI Taxonomy" id="1623583"/>
    <lineage>
        <taxon>Eukaryota</taxon>
        <taxon>Fungi</taxon>
        <taxon>Dikarya</taxon>
        <taxon>Ascomycota</taxon>
        <taxon>Pezizomycotina</taxon>
        <taxon>Sordariomycetes</taxon>
        <taxon>Hypocreomycetidae</taxon>
        <taxon>Hypocreales</taxon>
        <taxon>Clavicipitaceae</taxon>
        <taxon>Claviceps</taxon>
    </lineage>
</organism>
<keyword evidence="3" id="KW-1185">Reference proteome</keyword>
<dbReference type="AlphaFoldDB" id="A0A9P7MWB6"/>
<reference evidence="2 3" key="1">
    <citation type="journal article" date="2020" name="bioRxiv">
        <title>Whole genome comparisons of ergot fungi reveals the divergence and evolution of species within the genus Claviceps are the result of varying mechanisms driving genome evolution and host range expansion.</title>
        <authorList>
            <person name="Wyka S.A."/>
            <person name="Mondo S.J."/>
            <person name="Liu M."/>
            <person name="Dettman J."/>
            <person name="Nalam V."/>
            <person name="Broders K.D."/>
        </authorList>
    </citation>
    <scope>NUCLEOTIDE SEQUENCE</scope>
    <source>
        <strain evidence="2">CCC 1102</strain>
        <strain evidence="1 3">LM583</strain>
    </source>
</reference>
<evidence type="ECO:0000313" key="3">
    <source>
        <dbReference type="Proteomes" id="UP000742024"/>
    </source>
</evidence>
<dbReference type="Pfam" id="PF21858">
    <property type="entry name" value="DUF6914"/>
    <property type="match status" value="1"/>
</dbReference>
<gene>
    <name evidence="2" type="ORF">E4U56_005878</name>
    <name evidence="1" type="ORF">E4U57_004059</name>
</gene>
<evidence type="ECO:0000313" key="2">
    <source>
        <dbReference type="EMBL" id="KAG5972550.1"/>
    </source>
</evidence>
<evidence type="ECO:0000313" key="1">
    <source>
        <dbReference type="EMBL" id="KAG5965476.1"/>
    </source>
</evidence>
<comment type="caution">
    <text evidence="2">The sequence shown here is derived from an EMBL/GenBank/DDBJ whole genome shotgun (WGS) entry which is preliminary data.</text>
</comment>
<proteinExistence type="predicted"/>
<dbReference type="Proteomes" id="UP000784919">
    <property type="component" value="Unassembled WGS sequence"/>
</dbReference>
<sequence>MLSNDRLYIALYARGARGTMPGGEDDYNWAFIVGPKSEGNNAQGVRHRAKEVVEVSCGEFRSFWDYEERETSMAPSAMIMVRILIGKVKRRGKLAAVLRTVPLRAEKKPGWNGVHWIHEALLALMRWNNVDDGIFERSGYELDWDTIRDQALSYVARKKAEHRFDGKAKPGTYDSTKVPTWNLLKNVEETP</sequence>